<dbReference type="Proteomes" id="UP001197214">
    <property type="component" value="Unassembled WGS sequence"/>
</dbReference>
<reference evidence="3 4" key="1">
    <citation type="submission" date="2021-07" db="EMBL/GenBank/DDBJ databases">
        <title>Stakelama flava sp. nov., a novel endophytic bacterium isolated from branch of Kandelia candel.</title>
        <authorList>
            <person name="Tuo L."/>
        </authorList>
    </citation>
    <scope>NUCLEOTIDE SEQUENCE [LARGE SCALE GENOMIC DNA]</scope>
    <source>
        <strain evidence="3 4">CBK3Z-3</strain>
    </source>
</reference>
<accession>A0ABS6XJ66</accession>
<evidence type="ECO:0000256" key="1">
    <source>
        <dbReference type="ARBA" id="ARBA00022676"/>
    </source>
</evidence>
<organism evidence="3 4">
    <name type="scientific">Stakelama flava</name>
    <dbReference type="NCBI Taxonomy" id="2860338"/>
    <lineage>
        <taxon>Bacteria</taxon>
        <taxon>Pseudomonadati</taxon>
        <taxon>Pseudomonadota</taxon>
        <taxon>Alphaproteobacteria</taxon>
        <taxon>Sphingomonadales</taxon>
        <taxon>Sphingomonadaceae</taxon>
        <taxon>Stakelama</taxon>
    </lineage>
</organism>
<dbReference type="RefSeq" id="WP_219237354.1">
    <property type="nucleotide sequence ID" value="NZ_JAHWZX010000003.1"/>
</dbReference>
<comment type="caution">
    <text evidence="3">The sequence shown here is derived from an EMBL/GenBank/DDBJ whole genome shotgun (WGS) entry which is preliminary data.</text>
</comment>
<protein>
    <submittedName>
        <fullName evidence="3">WecB/TagA/CpsF family glycosyltransferase</fullName>
    </submittedName>
</protein>
<dbReference type="InterPro" id="IPR004629">
    <property type="entry name" value="WecG_TagA_CpsF"/>
</dbReference>
<gene>
    <name evidence="3" type="ORF">KY084_05155</name>
</gene>
<sequence length="273" mass="30660">MTSEIQAPRNRNSSNVRAPARQLAPIADILGVPVSRITIPRAIALIRGAIDNEQSQYICVRDVHGVMHALRDPEMMEIQREAGLVTPDGMPLVWVARARGYDDIDRVCGADLMEALCEATRHTGIGHFFYGGREGVAEALIAALTQRFPGMTVAGHYCPPFRPLTPEEDAMITAQIRESGAKIVWVGISTPKQELWMRDHVTKLPGVTLLGVGAAFDFHAGMINRAPVWMRARGLEWAHRLASEPRRLWRRYLIMAPQFVIRVARESWKLRRR</sequence>
<dbReference type="EMBL" id="JAHWZX010000003">
    <property type="protein sequence ID" value="MBW4330258.1"/>
    <property type="molecule type" value="Genomic_DNA"/>
</dbReference>
<dbReference type="CDD" id="cd06533">
    <property type="entry name" value="Glyco_transf_WecG_TagA"/>
    <property type="match status" value="1"/>
</dbReference>
<name>A0ABS6XJ66_9SPHN</name>
<proteinExistence type="predicted"/>
<keyword evidence="4" id="KW-1185">Reference proteome</keyword>
<dbReference type="NCBIfam" id="TIGR00696">
    <property type="entry name" value="wecG_tagA_cpsF"/>
    <property type="match status" value="1"/>
</dbReference>
<dbReference type="Pfam" id="PF03808">
    <property type="entry name" value="Glyco_tran_WecG"/>
    <property type="match status" value="1"/>
</dbReference>
<dbReference type="PANTHER" id="PTHR34136:SF1">
    <property type="entry name" value="UDP-N-ACETYL-D-MANNOSAMINURONIC ACID TRANSFERASE"/>
    <property type="match status" value="1"/>
</dbReference>
<evidence type="ECO:0000313" key="3">
    <source>
        <dbReference type="EMBL" id="MBW4330258.1"/>
    </source>
</evidence>
<keyword evidence="2" id="KW-0808">Transferase</keyword>
<dbReference type="PANTHER" id="PTHR34136">
    <property type="match status" value="1"/>
</dbReference>
<evidence type="ECO:0000256" key="2">
    <source>
        <dbReference type="ARBA" id="ARBA00022679"/>
    </source>
</evidence>
<evidence type="ECO:0000313" key="4">
    <source>
        <dbReference type="Proteomes" id="UP001197214"/>
    </source>
</evidence>
<keyword evidence="1" id="KW-0328">Glycosyltransferase</keyword>